<dbReference type="EMBL" id="FQVC01000002">
    <property type="protein sequence ID" value="SHE62628.1"/>
    <property type="molecule type" value="Genomic_DNA"/>
</dbReference>
<name>A0A0F5LQW2_9HYPH</name>
<reference evidence="1 3" key="1">
    <citation type="submission" date="2015-03" db="EMBL/GenBank/DDBJ databases">
        <authorList>
            <person name="Hassan Y.I."/>
            <person name="Lepp D."/>
            <person name="Zhou T."/>
        </authorList>
    </citation>
    <scope>NUCLEOTIDE SEQUENCE [LARGE SCALE GENOMIC DNA]</scope>
    <source>
        <strain evidence="1 3">DSM 17137</strain>
    </source>
</reference>
<evidence type="ECO:0008006" key="5">
    <source>
        <dbReference type="Google" id="ProtNLM"/>
    </source>
</evidence>
<dbReference type="Proteomes" id="UP000184533">
    <property type="component" value="Unassembled WGS sequence"/>
</dbReference>
<dbReference type="STRING" id="1121477.SAMN02745223_00721"/>
<reference evidence="2 4" key="2">
    <citation type="submission" date="2016-11" db="EMBL/GenBank/DDBJ databases">
        <authorList>
            <person name="Jaros S."/>
            <person name="Januszkiewicz K."/>
            <person name="Wedrychowicz H."/>
        </authorList>
    </citation>
    <scope>NUCLEOTIDE SEQUENCE [LARGE SCALE GENOMIC DNA]</scope>
    <source>
        <strain evidence="2 4">DSM 17137</strain>
    </source>
</reference>
<proteinExistence type="predicted"/>
<dbReference type="AlphaFoldDB" id="A0A0F5LQW2"/>
<gene>
    <name evidence="2" type="ORF">SAMN02745223_00721</name>
    <name evidence="1" type="ORF">VW29_12340</name>
</gene>
<evidence type="ECO:0000313" key="2">
    <source>
        <dbReference type="EMBL" id="SHE62628.1"/>
    </source>
</evidence>
<evidence type="ECO:0000313" key="3">
    <source>
        <dbReference type="Proteomes" id="UP000033608"/>
    </source>
</evidence>
<organism evidence="1 3">
    <name type="scientific">Devosia limi DSM 17137</name>
    <dbReference type="NCBI Taxonomy" id="1121477"/>
    <lineage>
        <taxon>Bacteria</taxon>
        <taxon>Pseudomonadati</taxon>
        <taxon>Pseudomonadota</taxon>
        <taxon>Alphaproteobacteria</taxon>
        <taxon>Hyphomicrobiales</taxon>
        <taxon>Devosiaceae</taxon>
        <taxon>Devosia</taxon>
    </lineage>
</organism>
<accession>A0A0F5LQW2</accession>
<protein>
    <recommendedName>
        <fullName evidence="5">ASCH domain-containing protein</fullName>
    </recommendedName>
</protein>
<dbReference type="EMBL" id="LAJF01000084">
    <property type="protein sequence ID" value="KKB84047.1"/>
    <property type="molecule type" value="Genomic_DNA"/>
</dbReference>
<evidence type="ECO:0000313" key="4">
    <source>
        <dbReference type="Proteomes" id="UP000184533"/>
    </source>
</evidence>
<dbReference type="PATRIC" id="fig|1121477.3.peg.3621"/>
<dbReference type="OrthoDB" id="121143at2"/>
<sequence>MLIREDALAEIETGKIDTLFRRWKKPTVQTGGTLMTAIGVLAIEAVDTLEREQVSADDARRAGFGSVAAWQEWYERAGPGTLYRIRVRFEGLDPRQALRQDDDLSADDLENMDAVLDRFDGKTPWVDRVMELIAANPARAAQDLAEQAGFDKVQFKTRVRRLKGIGLTESLEVGYRLSPRGQVVLAHRRTLG</sequence>
<evidence type="ECO:0000313" key="1">
    <source>
        <dbReference type="EMBL" id="KKB84047.1"/>
    </source>
</evidence>
<dbReference type="RefSeq" id="WP_046135566.1">
    <property type="nucleotide sequence ID" value="NZ_FQVC01000002.1"/>
</dbReference>
<dbReference type="Proteomes" id="UP000033608">
    <property type="component" value="Unassembled WGS sequence"/>
</dbReference>
<keyword evidence="3" id="KW-1185">Reference proteome</keyword>